<feature type="compositionally biased region" description="Polar residues" evidence="1">
    <location>
        <begin position="47"/>
        <end position="91"/>
    </location>
</feature>
<evidence type="ECO:0000313" key="3">
    <source>
        <dbReference type="Proteomes" id="UP000298138"/>
    </source>
</evidence>
<feature type="region of interest" description="Disordered" evidence="1">
    <location>
        <begin position="47"/>
        <end position="110"/>
    </location>
</feature>
<dbReference type="EMBL" id="ML220169">
    <property type="protein sequence ID" value="TGZ76697.1"/>
    <property type="molecule type" value="Genomic_DNA"/>
</dbReference>
<accession>A0A4S2MQQ9</accession>
<reference evidence="2 3" key="1">
    <citation type="submission" date="2019-04" db="EMBL/GenBank/DDBJ databases">
        <title>Comparative genomics and transcriptomics to analyze fruiting body development in filamentous ascomycetes.</title>
        <authorList>
            <consortium name="DOE Joint Genome Institute"/>
            <person name="Lutkenhaus R."/>
            <person name="Traeger S."/>
            <person name="Breuer J."/>
            <person name="Kuo A."/>
            <person name="Lipzen A."/>
            <person name="Pangilinan J."/>
            <person name="Dilworth D."/>
            <person name="Sandor L."/>
            <person name="Poggeler S."/>
            <person name="Barry K."/>
            <person name="Grigoriev I.V."/>
            <person name="Nowrousian M."/>
        </authorList>
    </citation>
    <scope>NUCLEOTIDE SEQUENCE [LARGE SCALE GENOMIC DNA]</scope>
    <source>
        <strain evidence="2 3">CBS 389.68</strain>
    </source>
</reference>
<keyword evidence="3" id="KW-1185">Reference proteome</keyword>
<name>A0A4S2MQQ9_9PEZI</name>
<dbReference type="AlphaFoldDB" id="A0A4S2MQQ9"/>
<proteinExistence type="predicted"/>
<feature type="region of interest" description="Disordered" evidence="1">
    <location>
        <begin position="1"/>
        <end position="27"/>
    </location>
</feature>
<dbReference type="Proteomes" id="UP000298138">
    <property type="component" value="Unassembled WGS sequence"/>
</dbReference>
<evidence type="ECO:0000313" key="2">
    <source>
        <dbReference type="EMBL" id="TGZ76697.1"/>
    </source>
</evidence>
<evidence type="ECO:0000256" key="1">
    <source>
        <dbReference type="SAM" id="MobiDB-lite"/>
    </source>
</evidence>
<dbReference type="InParanoid" id="A0A4S2MQQ9"/>
<organism evidence="2 3">
    <name type="scientific">Ascodesmis nigricans</name>
    <dbReference type="NCBI Taxonomy" id="341454"/>
    <lineage>
        <taxon>Eukaryota</taxon>
        <taxon>Fungi</taxon>
        <taxon>Dikarya</taxon>
        <taxon>Ascomycota</taxon>
        <taxon>Pezizomycotina</taxon>
        <taxon>Pezizomycetes</taxon>
        <taxon>Pezizales</taxon>
        <taxon>Ascodesmidaceae</taxon>
        <taxon>Ascodesmis</taxon>
    </lineage>
</organism>
<feature type="compositionally biased region" description="Low complexity" evidence="1">
    <location>
        <begin position="13"/>
        <end position="27"/>
    </location>
</feature>
<feature type="region of interest" description="Disordered" evidence="1">
    <location>
        <begin position="205"/>
        <end position="264"/>
    </location>
</feature>
<feature type="compositionally biased region" description="Basic and acidic residues" evidence="1">
    <location>
        <begin position="225"/>
        <end position="254"/>
    </location>
</feature>
<sequence>MENTNTPNRTYRSESTSSVSSTISDSILSKSSCIQAQITAFFGAQHPSSTFEHENGSITPPTGFNSSDPGSPGSQRSKSMAHQEIDPTSSPNLPPRSPSEAPSSPPTNEQYISSELETERTSMDGERKHPSKWVIKDFNTGIGHGILQKNGLILGNVVIQQISGWTTYQYVDNYSAEEAGHEDIDIHSGLSIDFDAADYSTEEDRESDFESDGTDACGYQSDVLGDDRKMEQGKHESGLDGFEELRKRGRKLGDDNNGNTNRKRVGMEARVGWTTYAAVDEVLEEE</sequence>
<protein>
    <submittedName>
        <fullName evidence="2">Uncharacterized protein</fullName>
    </submittedName>
</protein>
<gene>
    <name evidence="2" type="ORF">EX30DRAFT_344708</name>
</gene>